<reference evidence="3 4" key="2">
    <citation type="journal article" date="2022" name="Int. J. Syst. Evol. Microbiol.">
        <title>Strains of Bradyrhizobium barranii sp. nov. associated with legumes native to Canada are symbionts of soybeans and belong to different subspecies (subsp. barranii subsp. nov. and subsp. apii subsp. nov.) and symbiovars (sv. glycinearum and sv. septentrionale).</title>
        <authorList>
            <person name="Bromfield E.S.P."/>
            <person name="Cloutier S."/>
            <person name="Wasai-Hara S."/>
            <person name="Minamisawa K."/>
        </authorList>
    </citation>
    <scope>NUCLEOTIDE SEQUENCE [LARGE SCALE GENOMIC DNA]</scope>
    <source>
        <strain evidence="3 4">144S4</strain>
    </source>
</reference>
<feature type="region of interest" description="Disordered" evidence="1">
    <location>
        <begin position="134"/>
        <end position="159"/>
    </location>
</feature>
<dbReference type="Proteomes" id="UP000664702">
    <property type="component" value="Chromosome"/>
</dbReference>
<reference evidence="2" key="1">
    <citation type="submission" date="2021-03" db="EMBL/GenBank/DDBJ databases">
        <title>Whole Genome Sequence of Bradyrhizobium sp. Strain 144S4.</title>
        <authorList>
            <person name="Bromfield E.S.P."/>
            <person name="Cloutier S."/>
        </authorList>
    </citation>
    <scope>NUCLEOTIDE SEQUENCE [LARGE SCALE GENOMIC DNA]</scope>
    <source>
        <strain evidence="2">144S4</strain>
    </source>
</reference>
<name>A0A939S3P6_9BRAD</name>
<evidence type="ECO:0000313" key="2">
    <source>
        <dbReference type="EMBL" id="MBO1868477.1"/>
    </source>
</evidence>
<feature type="compositionally biased region" description="Basic residues" evidence="1">
    <location>
        <begin position="145"/>
        <end position="159"/>
    </location>
</feature>
<dbReference type="RefSeq" id="WP_208088949.1">
    <property type="nucleotide sequence ID" value="NZ_CP086136.1"/>
</dbReference>
<evidence type="ECO:0000313" key="4">
    <source>
        <dbReference type="Proteomes" id="UP000664702"/>
    </source>
</evidence>
<accession>A0A939S3P6</accession>
<proteinExistence type="predicted"/>
<dbReference type="EMBL" id="CP086136">
    <property type="protein sequence ID" value="UEM11991.1"/>
    <property type="molecule type" value="Genomic_DNA"/>
</dbReference>
<dbReference type="EMBL" id="JAGEMI010000001">
    <property type="protein sequence ID" value="MBO1868477.1"/>
    <property type="molecule type" value="Genomic_DNA"/>
</dbReference>
<evidence type="ECO:0000313" key="3">
    <source>
        <dbReference type="EMBL" id="UEM11991.1"/>
    </source>
</evidence>
<organism evidence="2">
    <name type="scientific">Bradyrhizobium barranii subsp. barranii</name>
    <dbReference type="NCBI Taxonomy" id="2823807"/>
    <lineage>
        <taxon>Bacteria</taxon>
        <taxon>Pseudomonadati</taxon>
        <taxon>Pseudomonadota</taxon>
        <taxon>Alphaproteobacteria</taxon>
        <taxon>Hyphomicrobiales</taxon>
        <taxon>Nitrobacteraceae</taxon>
        <taxon>Bradyrhizobium</taxon>
        <taxon>Bradyrhizobium barranii</taxon>
    </lineage>
</organism>
<dbReference type="KEGG" id="bban:J4G43_047385"/>
<dbReference type="Pfam" id="PF13730">
    <property type="entry name" value="HTH_36"/>
    <property type="match status" value="1"/>
</dbReference>
<evidence type="ECO:0000256" key="1">
    <source>
        <dbReference type="SAM" id="MobiDB-lite"/>
    </source>
</evidence>
<sequence length="159" mass="17543">MHSGIEFGLWHHQAAIVYNMVLTICAALHAEWGRGKHPAAVADRILLMMAIRVNDGAGLPPISISAIAKRLGMSRTSVRRAINEIIEHKSAVCKCGEGYIGDPNYVAMRPDAEDYLPEIQEAIITAATQLTTLRERAKRGDEKRKPKSVRKPKPPKKPS</sequence>
<feature type="compositionally biased region" description="Basic and acidic residues" evidence="1">
    <location>
        <begin position="134"/>
        <end position="144"/>
    </location>
</feature>
<protein>
    <submittedName>
        <fullName evidence="2">HTH domain-containing protein</fullName>
    </submittedName>
    <submittedName>
        <fullName evidence="3">Helix-turn-helix domain-containing protein</fullName>
    </submittedName>
</protein>
<gene>
    <name evidence="3" type="ORF">J4G43_047385</name>
    <name evidence="2" type="ORF">J4G43_49090</name>
</gene>
<dbReference type="AlphaFoldDB" id="A0A939S3P6"/>